<keyword evidence="17" id="KW-0325">Glycoprotein</keyword>
<reference evidence="27" key="1">
    <citation type="journal article" date="2020" name="Nat. Commun.">
        <title>Genome assembly of wild tea tree DASZ reveals pedigree and selection history of tea varieties.</title>
        <authorList>
            <person name="Zhang W."/>
            <person name="Zhang Y."/>
            <person name="Qiu H."/>
            <person name="Guo Y."/>
            <person name="Wan H."/>
            <person name="Zhang X."/>
            <person name="Scossa F."/>
            <person name="Alseekh S."/>
            <person name="Zhang Q."/>
            <person name="Wang P."/>
            <person name="Xu L."/>
            <person name="Schmidt M.H."/>
            <person name="Jia X."/>
            <person name="Li D."/>
            <person name="Zhu A."/>
            <person name="Guo F."/>
            <person name="Chen W."/>
            <person name="Ni D."/>
            <person name="Usadel B."/>
            <person name="Fernie A.R."/>
            <person name="Wen W."/>
        </authorList>
    </citation>
    <scope>NUCLEOTIDE SEQUENCE [LARGE SCALE GENOMIC DNA]</scope>
    <source>
        <strain evidence="27">cv. G240</strain>
    </source>
</reference>
<feature type="binding site" evidence="21">
    <location>
        <begin position="327"/>
        <end position="328"/>
    </location>
    <ligand>
        <name>S-adenosyl-L-methionine</name>
        <dbReference type="ChEBI" id="CHEBI:59789"/>
    </ligand>
</feature>
<comment type="similarity">
    <text evidence="21">Belongs to the TRM5 / TYW2 family.</text>
</comment>
<dbReference type="HAMAP" id="MF_03152">
    <property type="entry name" value="TRM5"/>
    <property type="match status" value="1"/>
</dbReference>
<feature type="binding site" evidence="21">
    <location>
        <position position="289"/>
    </location>
    <ligand>
        <name>S-adenosyl-L-methionine</name>
        <dbReference type="ChEBI" id="CHEBI:59789"/>
    </ligand>
</feature>
<dbReference type="Pfam" id="PF07983">
    <property type="entry name" value="X8"/>
    <property type="match status" value="1"/>
</dbReference>
<evidence type="ECO:0000256" key="8">
    <source>
        <dbReference type="ARBA" id="ARBA00022622"/>
    </source>
</evidence>
<feature type="region of interest" description="Disordered" evidence="24">
    <location>
        <begin position="1544"/>
        <end position="1588"/>
    </location>
</feature>
<reference evidence="26 27" key="2">
    <citation type="submission" date="2020-07" db="EMBL/GenBank/DDBJ databases">
        <title>Genome assembly of wild tea tree DASZ reveals pedigree and selection history of tea varieties.</title>
        <authorList>
            <person name="Zhang W."/>
        </authorList>
    </citation>
    <scope>NUCLEOTIDE SEQUENCE [LARGE SCALE GENOMIC DNA]</scope>
    <source>
        <strain evidence="27">cv. G240</strain>
        <tissue evidence="26">Leaf</tissue>
    </source>
</reference>
<dbReference type="GO" id="GO:0042973">
    <property type="term" value="F:glucan endo-1,3-beta-D-glucosidase activity"/>
    <property type="evidence" value="ECO:0007669"/>
    <property type="project" value="UniProtKB-EC"/>
</dbReference>
<keyword evidence="21" id="KW-0819">tRNA processing</keyword>
<evidence type="ECO:0000313" key="27">
    <source>
        <dbReference type="Proteomes" id="UP000593564"/>
    </source>
</evidence>
<comment type="subunit">
    <text evidence="21">Monomer.</text>
</comment>
<evidence type="ECO:0000256" key="1">
    <source>
        <dbReference type="ARBA" id="ARBA00000382"/>
    </source>
</evidence>
<evidence type="ECO:0000313" key="26">
    <source>
        <dbReference type="EMBL" id="KAF5945780.1"/>
    </source>
</evidence>
<evidence type="ECO:0000256" key="6">
    <source>
        <dbReference type="ARBA" id="ARBA00022490"/>
    </source>
</evidence>
<dbReference type="EC" id="2.1.1.228" evidence="21"/>
<comment type="catalytic activity">
    <reaction evidence="21">
        <text>guanosine(37) in tRNA + S-adenosyl-L-methionine = N(1)-methylguanosine(37) in tRNA + S-adenosyl-L-homocysteine + H(+)</text>
        <dbReference type="Rhea" id="RHEA:36899"/>
        <dbReference type="Rhea" id="RHEA-COMP:10145"/>
        <dbReference type="Rhea" id="RHEA-COMP:10147"/>
        <dbReference type="ChEBI" id="CHEBI:15378"/>
        <dbReference type="ChEBI" id="CHEBI:57856"/>
        <dbReference type="ChEBI" id="CHEBI:59789"/>
        <dbReference type="ChEBI" id="CHEBI:73542"/>
        <dbReference type="ChEBI" id="CHEBI:74269"/>
        <dbReference type="EC" id="2.1.1.228"/>
    </reaction>
</comment>
<keyword evidence="6 21" id="KW-0963">Cytoplasm</keyword>
<keyword evidence="15" id="KW-0472">Membrane</keyword>
<dbReference type="EMBL" id="JACBKZ010000007">
    <property type="protein sequence ID" value="KAF5945780.1"/>
    <property type="molecule type" value="Genomic_DNA"/>
</dbReference>
<dbReference type="InterPro" id="IPR056743">
    <property type="entry name" value="TRM5-TYW2-like_MTfase"/>
</dbReference>
<comment type="similarity">
    <text evidence="4">Belongs to the class I-like SAM-binding methyltransferase superfamily. TRM5/TYW2 family.</text>
</comment>
<keyword evidence="12 23" id="KW-0378">Hydrolase</keyword>
<comment type="caution">
    <text evidence="21">Lacks conserved residue(s) required for the propagation of feature annotation.</text>
</comment>
<dbReference type="SMART" id="SM00768">
    <property type="entry name" value="X8"/>
    <property type="match status" value="1"/>
</dbReference>
<keyword evidence="16" id="KW-1015">Disulfide bond</keyword>
<comment type="similarity">
    <text evidence="3 22">Belongs to the glycosyl hydrolase 17 family.</text>
</comment>
<dbReference type="GO" id="GO:0005759">
    <property type="term" value="C:mitochondrial matrix"/>
    <property type="evidence" value="ECO:0007669"/>
    <property type="project" value="UniProtKB-SubCell"/>
</dbReference>
<comment type="caution">
    <text evidence="26">The sequence shown here is derived from an EMBL/GenBank/DDBJ whole genome shotgun (WGS) entry which is preliminary data.</text>
</comment>
<keyword evidence="19" id="KW-0449">Lipoprotein</keyword>
<dbReference type="InterPro" id="IPR049172">
    <property type="entry name" value="DUF6857_pln"/>
</dbReference>
<dbReference type="PROSITE" id="PS00587">
    <property type="entry name" value="GLYCOSYL_HYDROL_F17"/>
    <property type="match status" value="1"/>
</dbReference>
<evidence type="ECO:0000256" key="22">
    <source>
        <dbReference type="RuleBase" id="RU004335"/>
    </source>
</evidence>
<dbReference type="InterPro" id="IPR048297">
    <property type="entry name" value="DUF936_dom_pln"/>
</dbReference>
<dbReference type="GO" id="GO:0006952">
    <property type="term" value="P:defense response"/>
    <property type="evidence" value="ECO:0007669"/>
    <property type="project" value="UniProtKB-KW"/>
</dbReference>
<name>A0A7J7GYL8_CAMSI</name>
<dbReference type="FunFam" id="3.20.20.80:FF:000008">
    <property type="entry name" value="Glucan endo-1,3-beta-glucosidase 5"/>
    <property type="match status" value="1"/>
</dbReference>
<dbReference type="GO" id="GO:0030488">
    <property type="term" value="P:tRNA methylation"/>
    <property type="evidence" value="ECO:0007669"/>
    <property type="project" value="UniProtKB-UniRule"/>
</dbReference>
<dbReference type="Gene3D" id="3.20.20.80">
    <property type="entry name" value="Glycosidases"/>
    <property type="match status" value="1"/>
</dbReference>
<evidence type="ECO:0000256" key="14">
    <source>
        <dbReference type="ARBA" id="ARBA00023128"/>
    </source>
</evidence>
<dbReference type="FunFam" id="1.20.58.1040:FF:000002">
    <property type="entry name" value="Glucan endo-1,3-beta-glucosidase 8"/>
    <property type="match status" value="1"/>
</dbReference>
<dbReference type="Pfam" id="PF00332">
    <property type="entry name" value="Glyco_hydro_17"/>
    <property type="match status" value="1"/>
</dbReference>
<evidence type="ECO:0000256" key="20">
    <source>
        <dbReference type="ARBA" id="ARBA00023295"/>
    </source>
</evidence>
<dbReference type="GO" id="GO:0098552">
    <property type="term" value="C:side of membrane"/>
    <property type="evidence" value="ECO:0007669"/>
    <property type="project" value="UniProtKB-KW"/>
</dbReference>
<accession>A0A7J7GYL8</accession>
<dbReference type="PANTHER" id="PTHR31928:SF3">
    <property type="entry name" value="EXPRESSED PROTEIN"/>
    <property type="match status" value="1"/>
</dbReference>
<dbReference type="Proteomes" id="UP000593564">
    <property type="component" value="Unassembled WGS sequence"/>
</dbReference>
<dbReference type="GO" id="GO:0052906">
    <property type="term" value="F:tRNA (guanine(37)-N1)-methyltransferase activity"/>
    <property type="evidence" value="ECO:0007669"/>
    <property type="project" value="UniProtKB-UniRule"/>
</dbReference>
<evidence type="ECO:0000256" key="18">
    <source>
        <dbReference type="ARBA" id="ARBA00023242"/>
    </source>
</evidence>
<keyword evidence="18 21" id="KW-0539">Nucleus</keyword>
<feature type="compositionally biased region" description="Polar residues" evidence="24">
    <location>
        <begin position="1217"/>
        <end position="1229"/>
    </location>
</feature>
<gene>
    <name evidence="26" type="ORF">HYC85_016008</name>
</gene>
<organism evidence="26 27">
    <name type="scientific">Camellia sinensis</name>
    <name type="common">Tea plant</name>
    <name type="synonym">Thea sinensis</name>
    <dbReference type="NCBI Taxonomy" id="4442"/>
    <lineage>
        <taxon>Eukaryota</taxon>
        <taxon>Viridiplantae</taxon>
        <taxon>Streptophyta</taxon>
        <taxon>Embryophyta</taxon>
        <taxon>Tracheophyta</taxon>
        <taxon>Spermatophyta</taxon>
        <taxon>Magnoliopsida</taxon>
        <taxon>eudicotyledons</taxon>
        <taxon>Gunneridae</taxon>
        <taxon>Pentapetalae</taxon>
        <taxon>asterids</taxon>
        <taxon>Ericales</taxon>
        <taxon>Theaceae</taxon>
        <taxon>Camellia</taxon>
    </lineage>
</organism>
<evidence type="ECO:0000256" key="15">
    <source>
        <dbReference type="ARBA" id="ARBA00023136"/>
    </source>
</evidence>
<dbReference type="Pfam" id="PF06075">
    <property type="entry name" value="DUF936"/>
    <property type="match status" value="1"/>
</dbReference>
<dbReference type="InterPro" id="IPR010341">
    <property type="entry name" value="DUF936_pln"/>
</dbReference>
<evidence type="ECO:0000256" key="17">
    <source>
        <dbReference type="ARBA" id="ARBA00023180"/>
    </source>
</evidence>
<evidence type="ECO:0000256" key="5">
    <source>
        <dbReference type="ARBA" id="ARBA00022475"/>
    </source>
</evidence>
<keyword evidence="9 21" id="KW-0808">Transferase</keyword>
<evidence type="ECO:0000256" key="11">
    <source>
        <dbReference type="ARBA" id="ARBA00022729"/>
    </source>
</evidence>
<evidence type="ECO:0000256" key="16">
    <source>
        <dbReference type="ARBA" id="ARBA00023157"/>
    </source>
</evidence>
<evidence type="ECO:0000256" key="12">
    <source>
        <dbReference type="ARBA" id="ARBA00022801"/>
    </source>
</evidence>
<keyword evidence="27" id="KW-1185">Reference proteome</keyword>
<dbReference type="InterPro" id="IPR029063">
    <property type="entry name" value="SAM-dependent_MTases_sf"/>
</dbReference>
<evidence type="ECO:0000259" key="25">
    <source>
        <dbReference type="PROSITE" id="PS51684"/>
    </source>
</evidence>
<comment type="subcellular location">
    <subcellularLocation>
        <location evidence="2">Cell membrane</location>
        <topology evidence="2">Lipid-anchor</topology>
        <topology evidence="2">GPI-anchor</topology>
    </subcellularLocation>
    <subcellularLocation>
        <location evidence="21">Mitochondrion matrix</location>
    </subcellularLocation>
    <subcellularLocation>
        <location evidence="21">Nucleus</location>
    </subcellularLocation>
    <subcellularLocation>
        <location evidence="21">Cytoplasm</location>
    </subcellularLocation>
    <text evidence="21">Predominantly in the mitochondria and in the nucleus.</text>
</comment>
<comment type="catalytic activity">
    <reaction evidence="1">
        <text>Hydrolysis of (1-&gt;3)-beta-D-glucosidic linkages in (1-&gt;3)-beta-D-glucans.</text>
        <dbReference type="EC" id="3.2.1.39"/>
    </reaction>
</comment>
<dbReference type="InterPro" id="IPR025792">
    <property type="entry name" value="tRNA_Gua_MeTrfase_euk"/>
</dbReference>
<comment type="function">
    <text evidence="21">Specifically methylates the N1 position of guanosine-37 in various cytoplasmic and mitochondrial tRNAs. Methylation is not dependent on the nature of the nucleoside 5' of the target nucleoside. This is the first step in the biosynthesis of wybutosine (yW), a modified base adjacent to the anticodon of tRNAs and required for accurate decoding.</text>
</comment>
<dbReference type="Gene3D" id="1.20.58.1040">
    <property type="match status" value="1"/>
</dbReference>
<feature type="compositionally biased region" description="Low complexity" evidence="24">
    <location>
        <begin position="1569"/>
        <end position="1580"/>
    </location>
</feature>
<proteinExistence type="inferred from homology"/>
<feature type="region of interest" description="Disordered" evidence="24">
    <location>
        <begin position="1217"/>
        <end position="1245"/>
    </location>
</feature>
<feature type="compositionally biased region" description="Polar residues" evidence="24">
    <location>
        <begin position="1557"/>
        <end position="1568"/>
    </location>
</feature>
<feature type="region of interest" description="Disordered" evidence="24">
    <location>
        <begin position="1282"/>
        <end position="1311"/>
    </location>
</feature>
<evidence type="ECO:0000256" key="4">
    <source>
        <dbReference type="ARBA" id="ARBA00009775"/>
    </source>
</evidence>
<dbReference type="PROSITE" id="PS51684">
    <property type="entry name" value="SAM_MT_TRM5_TYW2"/>
    <property type="match status" value="1"/>
</dbReference>
<dbReference type="InterPro" id="IPR012946">
    <property type="entry name" value="X8"/>
</dbReference>
<dbReference type="InterPro" id="IPR017853">
    <property type="entry name" value="GH"/>
</dbReference>
<dbReference type="InterPro" id="IPR030382">
    <property type="entry name" value="MeTrfase_TRM5/TYW2"/>
</dbReference>
<dbReference type="Pfam" id="PF21647">
    <property type="entry name" value="DUF6857"/>
    <property type="match status" value="1"/>
</dbReference>
<sequence length="1703" mass="188552">MKSEILDESKFDVNLKLWAIRIPRELCKVATRILNGYLLDRARIKPITEDPTCEKNRYMILSEKVQNSDLSDIPGEKLDELKELCKIEVVPYSLTLGYSYWGADHVLKQILPPGLEVPSSFETILTRKDDSENAFLSVPFCFCGELLLMMNELASLPNDAGHIAHLNITDELLPYKDVIAKVIYDVCLNFFSLDAGREAQSGRGNSTGGGDSGGAEEDKPLAILEALKNHPRIKTVVNKVGSITNEFRVPKFEVLTGIDDMVTEVKQYGATFKLDYSLVYWNSRLEHEHIRLVSQFQAGETICDMFAGIGPFAIPAAQKGCLVYANDLNPDSVHYLEINAEINKVNDLVCAYNMDARKFIRQLMAVPASEVDKKSDVPFLEAPEKCCVQANGEKESQDIKLAVEIEEVQGNKSTNVEGVERSCMNPDAGVAAGKRHSESRREDAFRGLIQRRYWKGSLPWIHCYCFMRANETEELIISEAESALNACIRDPKFHRVRDVAPNKLPPEKVVEMLKENGFDKVKLFEADEKILEALIGTEIEVMLAIPNFMLEQMSQDPEFAASWVDANVTRYSYNGGVNIKLSPNNLHLYVAVGNEPFLKTYNGSFLPFTLPALKNIQEALNHAGLGSQVKATVPFNADVYFSPDSNPVPSAGDFRPEVKDITIQVIQYLGSNDAPFTVNIYPFLSLYGNAYFPFDYAFFDTNNTYNKTVRDGNYEYTNVFDANFDTLVWSLTKAGYPDLKILVGEVGWPTDGDTNANVENAKRFNQGLVRHALNGNGTPLRKGVIEAYLFSLIDEDAKSIAPGCFERHWGIFEFDGNPKYELDLVGTQEKKGLAAVTGVEYMMKRWCVLNPHVDDLQDLPRNIDYACTMSDCTALGYGSSCNHLSAKGNASYAFNMYYQLNDQNSWDCDFSGLAMVTDEDPSDDRCRFPVMIAYGSPTMVLHRTVFGIFLAVLEGCMLLQSMNSNTRVTGDHRSPLLQLIGIVPALAGSDLWSNHGFHVQLSDSLHSTYVSLSDLDSDLILTDRLQLGQFVYVDHFLIDSPVPRASSIRPIPGRHPFLGTPDPLIARISESKREFVIQPVSDSDQSNDPIVSLFTNKKLEESKIEAKIDKKLTARRVLAPRDDNINVLVKKEKELKVSDRTQRFSSPGAVKQQRSASVEKKMKNIAVVEREPSPAGKVKRSASPVPSKCVVPSLVVACEENRTNSREPAIVVLSKYRQASPNGRKQASPNPRRMSISPGRRLSGGIRVSPVVGAVDSASKKKMATIVAGIAKVSEAIVGSAKANKKSWDDSSAVEEASGEQKQKSSMKNKPDLQAILRTQAAISRRLSDVNGQKPDKDDSENCEKAKSSSLVAEKPICTAPGITVHEKKWTDGSTPLDAVSAKLARLGKVNSKIVISSAELKLNSTNMAPMAPLMLFESECGFSYADAMQEAMQRRTLSSSAAAEALEEAIASESIVRSLSMFSDLCSTSKGGNPLPTIDHFMSIYNEVVKSTTTAESIATNCNSLTPPTNNIPTEHSKSISLWVEAALATDLEIVSLLTNQNSEPRPTLQKRSSKRQSFSTPSKNHVTASSSTPPSNTTGKTWTRGCGMNENRELGLKLQSEMQMWIVRFVEESLDAGFRVFGKCSSDSVGLDSGPITVVLSQLKRVNDWLDRVVSKEDEFLIGKIEQLKRKIYGFKIAFLIFPRKPIPSFVAICRKSLHLI</sequence>
<keyword evidence="10 21" id="KW-0949">S-adenosyl-L-methionine</keyword>
<keyword evidence="7 21" id="KW-0489">Methyltransferase</keyword>
<dbReference type="InterPro" id="IPR000490">
    <property type="entry name" value="Glyco_hydro_17"/>
</dbReference>
<dbReference type="GO" id="GO:0005634">
    <property type="term" value="C:nucleus"/>
    <property type="evidence" value="ECO:0007669"/>
    <property type="project" value="UniProtKB-SubCell"/>
</dbReference>
<dbReference type="Gene3D" id="3.30.300.110">
    <property type="entry name" value="Met-10+ protein-like domains"/>
    <property type="match status" value="1"/>
</dbReference>
<evidence type="ECO:0000256" key="2">
    <source>
        <dbReference type="ARBA" id="ARBA00004609"/>
    </source>
</evidence>
<keyword evidence="11" id="KW-0732">Signal</keyword>
<keyword evidence="14 21" id="KW-0496">Mitochondrion</keyword>
<dbReference type="Gene3D" id="3.40.50.150">
    <property type="entry name" value="Vaccinia Virus protein VP39"/>
    <property type="match status" value="1"/>
</dbReference>
<keyword evidence="5" id="KW-1003">Cell membrane</keyword>
<evidence type="ECO:0000256" key="3">
    <source>
        <dbReference type="ARBA" id="ARBA00008773"/>
    </source>
</evidence>
<dbReference type="SUPFAM" id="SSF53335">
    <property type="entry name" value="S-adenosyl-L-methionine-dependent methyltransferases"/>
    <property type="match status" value="1"/>
</dbReference>
<evidence type="ECO:0000256" key="19">
    <source>
        <dbReference type="ARBA" id="ARBA00023288"/>
    </source>
</evidence>
<dbReference type="GO" id="GO:0005975">
    <property type="term" value="P:carbohydrate metabolic process"/>
    <property type="evidence" value="ECO:0007669"/>
    <property type="project" value="InterPro"/>
</dbReference>
<feature type="compositionally biased region" description="Basic and acidic residues" evidence="24">
    <location>
        <begin position="1334"/>
        <end position="1347"/>
    </location>
</feature>
<keyword evidence="13" id="KW-0611">Plant defense</keyword>
<keyword evidence="20 23" id="KW-0326">Glycosidase</keyword>
<dbReference type="GO" id="GO:0005886">
    <property type="term" value="C:plasma membrane"/>
    <property type="evidence" value="ECO:0007669"/>
    <property type="project" value="UniProtKB-SubCell"/>
</dbReference>
<dbReference type="SUPFAM" id="SSF51445">
    <property type="entry name" value="(Trans)glycosidases"/>
    <property type="match status" value="1"/>
</dbReference>
<feature type="domain" description="SAM-dependent methyltransferase TRM5/TYW2-type" evidence="25">
    <location>
        <begin position="157"/>
        <end position="514"/>
    </location>
</feature>
<feature type="region of interest" description="Disordered" evidence="24">
    <location>
        <begin position="1325"/>
        <end position="1348"/>
    </location>
</feature>
<evidence type="ECO:0000256" key="9">
    <source>
        <dbReference type="ARBA" id="ARBA00022679"/>
    </source>
</evidence>
<dbReference type="Pfam" id="PF02475">
    <property type="entry name" value="TRM5-TYW2_MTfase"/>
    <property type="match status" value="1"/>
</dbReference>
<evidence type="ECO:0000256" key="23">
    <source>
        <dbReference type="RuleBase" id="RU004336"/>
    </source>
</evidence>
<evidence type="ECO:0000256" key="13">
    <source>
        <dbReference type="ARBA" id="ARBA00022821"/>
    </source>
</evidence>
<evidence type="ECO:0000256" key="24">
    <source>
        <dbReference type="SAM" id="MobiDB-lite"/>
    </source>
</evidence>
<evidence type="ECO:0000256" key="21">
    <source>
        <dbReference type="HAMAP-Rule" id="MF_03152"/>
    </source>
</evidence>
<dbReference type="PANTHER" id="PTHR31928">
    <property type="entry name" value="EXPRESSED PROTEIN"/>
    <property type="match status" value="1"/>
</dbReference>
<evidence type="ECO:0000256" key="10">
    <source>
        <dbReference type="ARBA" id="ARBA00022691"/>
    </source>
</evidence>
<feature type="binding site" evidence="21">
    <location>
        <begin position="355"/>
        <end position="356"/>
    </location>
    <ligand>
        <name>S-adenosyl-L-methionine</name>
        <dbReference type="ChEBI" id="CHEBI:59789"/>
    </ligand>
</feature>
<keyword evidence="8" id="KW-0336">GPI-anchor</keyword>
<evidence type="ECO:0000256" key="7">
    <source>
        <dbReference type="ARBA" id="ARBA00022603"/>
    </source>
</evidence>
<protein>
    <recommendedName>
        <fullName evidence="21">tRNA (guanine(37)-N1)-methyltransferase</fullName>
        <ecNumber evidence="21">2.1.1.228</ecNumber>
    </recommendedName>
    <alternativeName>
        <fullName evidence="21">M1G-methyltransferase</fullName>
    </alternativeName>
    <alternativeName>
        <fullName evidence="21">tRNA [GM37] methyltransferase</fullName>
    </alternativeName>
    <alternativeName>
        <fullName evidence="21">tRNA methyltransferase 5 homolog</fullName>
    </alternativeName>
</protein>